<dbReference type="PANTHER" id="PTHR43194:SF2">
    <property type="entry name" value="PEROXISOMAL MEMBRANE PROTEIN LPX1"/>
    <property type="match status" value="1"/>
</dbReference>
<dbReference type="InterPro" id="IPR050228">
    <property type="entry name" value="Carboxylesterase_BioH"/>
</dbReference>
<keyword evidence="4" id="KW-1185">Reference proteome</keyword>
<evidence type="ECO:0000256" key="1">
    <source>
        <dbReference type="SAM" id="MobiDB-lite"/>
    </source>
</evidence>
<feature type="domain" description="AB hydrolase-1" evidence="2">
    <location>
        <begin position="73"/>
        <end position="182"/>
    </location>
</feature>
<organism evidence="3 4">
    <name type="scientific">Fusarium euwallaceae</name>
    <dbReference type="NCBI Taxonomy" id="1147111"/>
    <lineage>
        <taxon>Eukaryota</taxon>
        <taxon>Fungi</taxon>
        <taxon>Dikarya</taxon>
        <taxon>Ascomycota</taxon>
        <taxon>Pezizomycotina</taxon>
        <taxon>Sordariomycetes</taxon>
        <taxon>Hypocreomycetidae</taxon>
        <taxon>Hypocreales</taxon>
        <taxon>Nectriaceae</taxon>
        <taxon>Fusarium</taxon>
        <taxon>Fusarium solani species complex</taxon>
    </lineage>
</organism>
<proteinExistence type="predicted"/>
<dbReference type="AlphaFoldDB" id="A0A430L3W7"/>
<reference evidence="3 4" key="1">
    <citation type="submission" date="2017-06" db="EMBL/GenBank/DDBJ databases">
        <title>Comparative genomic analysis of Ambrosia Fusariam Clade fungi.</title>
        <authorList>
            <person name="Stajich J.E."/>
            <person name="Carrillo J."/>
            <person name="Kijimoto T."/>
            <person name="Eskalen A."/>
            <person name="O'Donnell K."/>
            <person name="Kasson M."/>
        </authorList>
    </citation>
    <scope>NUCLEOTIDE SEQUENCE [LARGE SCALE GENOMIC DNA]</scope>
    <source>
        <strain evidence="3 4">UCR1854</strain>
    </source>
</reference>
<feature type="region of interest" description="Disordered" evidence="1">
    <location>
        <begin position="1"/>
        <end position="28"/>
    </location>
</feature>
<accession>A0A430L3W7</accession>
<dbReference type="Pfam" id="PF00561">
    <property type="entry name" value="Abhydrolase_1"/>
    <property type="match status" value="1"/>
</dbReference>
<dbReference type="Gene3D" id="3.40.50.1820">
    <property type="entry name" value="alpha/beta hydrolase"/>
    <property type="match status" value="1"/>
</dbReference>
<evidence type="ECO:0000313" key="3">
    <source>
        <dbReference type="EMBL" id="RTE70443.1"/>
    </source>
</evidence>
<gene>
    <name evidence="3" type="ORF">BHE90_015171</name>
</gene>
<dbReference type="PANTHER" id="PTHR43194">
    <property type="entry name" value="HYDROLASE ALPHA/BETA FOLD FAMILY"/>
    <property type="match status" value="1"/>
</dbReference>
<comment type="caution">
    <text evidence="3">The sequence shown here is derived from an EMBL/GenBank/DDBJ whole genome shotgun (WGS) entry which is preliminary data.</text>
</comment>
<dbReference type="PRINTS" id="PR00111">
    <property type="entry name" value="ABHYDROLASE"/>
</dbReference>
<dbReference type="SUPFAM" id="SSF53474">
    <property type="entry name" value="alpha/beta-Hydrolases"/>
    <property type="match status" value="1"/>
</dbReference>
<evidence type="ECO:0000313" key="4">
    <source>
        <dbReference type="Proteomes" id="UP000287124"/>
    </source>
</evidence>
<protein>
    <recommendedName>
        <fullName evidence="2">AB hydrolase-1 domain-containing protein</fullName>
    </recommendedName>
</protein>
<dbReference type="EMBL" id="MIKF01000456">
    <property type="protein sequence ID" value="RTE70443.1"/>
    <property type="molecule type" value="Genomic_DNA"/>
</dbReference>
<dbReference type="Proteomes" id="UP000287124">
    <property type="component" value="Unassembled WGS sequence"/>
</dbReference>
<dbReference type="InterPro" id="IPR029058">
    <property type="entry name" value="AB_hydrolase_fold"/>
</dbReference>
<sequence>MSFNPDELVLPRPGGAVGSPKSPISGPSEEAFTKTFGALLPPAKFLNTATGKAAYYELLPSSPSDDTNAPHRVLLIHGVQTPALGMLPLARELQTSFPSAHLVLVDLWGHGLSDTPIVPHEAGLFHQLLDDVLDHLEWPSAHLVGYSFGGSLTSGYVASRPSRVQSFTLVAPAGLLRFADFSAEEQDCLRGGDEAAARKWVVEWLEGGELIVPADWEKRVEKGEIVAEAVREWQMREHSGHTASVVAIVRDGGVMDKHSEFTKAGGTSVPVLAILGELDSLCTEQQLNEHGISNVIVVPQVGHSVVRDKAREVGEGVIKHWASLKK</sequence>
<name>A0A430L3W7_9HYPO</name>
<evidence type="ECO:0000259" key="2">
    <source>
        <dbReference type="Pfam" id="PF00561"/>
    </source>
</evidence>
<dbReference type="InterPro" id="IPR000073">
    <property type="entry name" value="AB_hydrolase_1"/>
</dbReference>